<proteinExistence type="predicted"/>
<organism evidence="2 3">
    <name type="scientific">Alloalcanivorax venustensis ISO4</name>
    <dbReference type="NCBI Taxonomy" id="1177184"/>
    <lineage>
        <taxon>Bacteria</taxon>
        <taxon>Pseudomonadati</taxon>
        <taxon>Pseudomonadota</taxon>
        <taxon>Gammaproteobacteria</taxon>
        <taxon>Oceanospirillales</taxon>
        <taxon>Alcanivoracaceae</taxon>
        <taxon>Alloalcanivorax</taxon>
    </lineage>
</organism>
<dbReference type="PANTHER" id="PTHR30336:SF4">
    <property type="entry name" value="ENVELOPE BIOGENESIS FACTOR ELYC"/>
    <property type="match status" value="1"/>
</dbReference>
<dbReference type="InterPro" id="IPR014729">
    <property type="entry name" value="Rossmann-like_a/b/a_fold"/>
</dbReference>
<evidence type="ECO:0000313" key="3">
    <source>
        <dbReference type="Proteomes" id="UP000644441"/>
    </source>
</evidence>
<evidence type="ECO:0000313" key="2">
    <source>
        <dbReference type="EMBL" id="MBF5054102.1"/>
    </source>
</evidence>
<dbReference type="InterPro" id="IPR051599">
    <property type="entry name" value="Cell_Envelope_Assoc"/>
</dbReference>
<protein>
    <recommendedName>
        <fullName evidence="1">DUF218 domain-containing protein</fullName>
    </recommendedName>
</protein>
<feature type="domain" description="DUF218" evidence="1">
    <location>
        <begin position="41"/>
        <end position="197"/>
    </location>
</feature>
<comment type="caution">
    <text evidence="2">The sequence shown here is derived from an EMBL/GenBank/DDBJ whole genome shotgun (WGS) entry which is preliminary data.</text>
</comment>
<sequence length="208" mass="22963">MRGMLITAALALVLIGATLPAVVRQFYPPLPAKEPGARPGAVVVLGAGRQRDGQDYRLNPTGLRRVQAGLREAWQRDLPIVLSGGAEDHAPADPDDSEAAMMAQEVLRVWPEARTHIEPNSRSTWENARNTAALLRPLGVKSVVVVTDRAHMPRAILCFQRHGLRVEAVALESLPKPAWAPSAGALSQVPVIWREWAALIWYYLRYFR</sequence>
<gene>
    <name evidence="2" type="ORF">ISO4_02704</name>
</gene>
<evidence type="ECO:0000259" key="1">
    <source>
        <dbReference type="Pfam" id="PF02698"/>
    </source>
</evidence>
<dbReference type="CDD" id="cd06259">
    <property type="entry name" value="YdcF-like"/>
    <property type="match status" value="1"/>
</dbReference>
<dbReference type="PANTHER" id="PTHR30336">
    <property type="entry name" value="INNER MEMBRANE PROTEIN, PROBABLE PERMEASE"/>
    <property type="match status" value="1"/>
</dbReference>
<dbReference type="Proteomes" id="UP000644441">
    <property type="component" value="Unassembled WGS sequence"/>
</dbReference>
<accession>A0ABS0AIZ7</accession>
<dbReference type="Gene3D" id="3.40.50.620">
    <property type="entry name" value="HUPs"/>
    <property type="match status" value="1"/>
</dbReference>
<reference evidence="2 3" key="1">
    <citation type="submission" date="2012-09" db="EMBL/GenBank/DDBJ databases">
        <title>Genome Sequence of alkane-degrading Bacterium Alcanivorax venustensis ISO4.</title>
        <authorList>
            <person name="Lai Q."/>
            <person name="Shao Z."/>
        </authorList>
    </citation>
    <scope>NUCLEOTIDE SEQUENCE [LARGE SCALE GENOMIC DNA]</scope>
    <source>
        <strain evidence="2 3">ISO4</strain>
    </source>
</reference>
<name>A0ABS0AIZ7_9GAMM</name>
<keyword evidence="3" id="KW-1185">Reference proteome</keyword>
<dbReference type="Pfam" id="PF02698">
    <property type="entry name" value="DUF218"/>
    <property type="match status" value="1"/>
</dbReference>
<dbReference type="InterPro" id="IPR003848">
    <property type="entry name" value="DUF218"/>
</dbReference>
<dbReference type="EMBL" id="ARXR01000030">
    <property type="protein sequence ID" value="MBF5054102.1"/>
    <property type="molecule type" value="Genomic_DNA"/>
</dbReference>